<evidence type="ECO:0000313" key="1">
    <source>
        <dbReference type="EMBL" id="KAJ8881343.1"/>
    </source>
</evidence>
<dbReference type="EMBL" id="JARBHB010000006">
    <property type="protein sequence ID" value="KAJ8881343.1"/>
    <property type="molecule type" value="Genomic_DNA"/>
</dbReference>
<reference evidence="1 2" key="1">
    <citation type="submission" date="2023-02" db="EMBL/GenBank/DDBJ databases">
        <title>LHISI_Scaffold_Assembly.</title>
        <authorList>
            <person name="Stuart O.P."/>
            <person name="Cleave R."/>
            <person name="Magrath M.J.L."/>
            <person name="Mikheyev A.S."/>
        </authorList>
    </citation>
    <scope>NUCLEOTIDE SEQUENCE [LARGE SCALE GENOMIC DNA]</scope>
    <source>
        <strain evidence="1">Daus_M_001</strain>
        <tissue evidence="1">Leg muscle</tissue>
    </source>
</reference>
<protein>
    <submittedName>
        <fullName evidence="1">Uncharacterized protein</fullName>
    </submittedName>
</protein>
<organism evidence="1 2">
    <name type="scientific">Dryococelus australis</name>
    <dbReference type="NCBI Taxonomy" id="614101"/>
    <lineage>
        <taxon>Eukaryota</taxon>
        <taxon>Metazoa</taxon>
        <taxon>Ecdysozoa</taxon>
        <taxon>Arthropoda</taxon>
        <taxon>Hexapoda</taxon>
        <taxon>Insecta</taxon>
        <taxon>Pterygota</taxon>
        <taxon>Neoptera</taxon>
        <taxon>Polyneoptera</taxon>
        <taxon>Phasmatodea</taxon>
        <taxon>Verophasmatodea</taxon>
        <taxon>Anareolatae</taxon>
        <taxon>Phasmatidae</taxon>
        <taxon>Eurycanthinae</taxon>
        <taxon>Dryococelus</taxon>
    </lineage>
</organism>
<dbReference type="Proteomes" id="UP001159363">
    <property type="component" value="Chromosome 5"/>
</dbReference>
<accession>A0ABQ9HAN5</accession>
<evidence type="ECO:0000313" key="2">
    <source>
        <dbReference type="Proteomes" id="UP001159363"/>
    </source>
</evidence>
<comment type="caution">
    <text evidence="1">The sequence shown here is derived from an EMBL/GenBank/DDBJ whole genome shotgun (WGS) entry which is preliminary data.</text>
</comment>
<gene>
    <name evidence="1" type="ORF">PR048_017824</name>
</gene>
<keyword evidence="2" id="KW-1185">Reference proteome</keyword>
<sequence length="197" mass="21789">MPAYLRVILSLPRERKLAGAGHDSAADARVKRGRPRFSYIRIVPDDAAGQRVFSGISRFYHPFITALLHSHLPSPSSALKTSVLRASQISSLTNSMIQQWRRPRFLSASFPTERDGSVVSHWTSIREDPDSIPGPAILISVFHGFPKSLQTNDGMGLNKGHGRFLLRSLVPVQLAPSLITSLSTRCKPNYLPSSFPF</sequence>
<name>A0ABQ9HAN5_9NEOP</name>
<proteinExistence type="predicted"/>